<accession>A0A2K9DJ05</accession>
<dbReference type="EMBL" id="CP025299">
    <property type="protein sequence ID" value="AUG29467.1"/>
    <property type="molecule type" value="Genomic_DNA"/>
</dbReference>
<evidence type="ECO:0000313" key="2">
    <source>
        <dbReference type="EMBL" id="AUG29467.1"/>
    </source>
</evidence>
<dbReference type="KEGG" id="mhos:CXR34_08315"/>
<proteinExistence type="predicted"/>
<reference evidence="2 3" key="1">
    <citation type="submission" date="2017-12" db="EMBL/GenBank/DDBJ databases">
        <title>Isolation and characterization of estrogens degradatiion strain Microbacterium hominis SJTG1.</title>
        <authorList>
            <person name="Xiong W."/>
            <person name="Yin C."/>
            <person name="Zheng D."/>
            <person name="Liang R."/>
        </authorList>
    </citation>
    <scope>NUCLEOTIDE SEQUENCE [LARGE SCALE GENOMIC DNA]</scope>
    <source>
        <strain evidence="2 3">SJTG1</strain>
    </source>
</reference>
<feature type="region of interest" description="Disordered" evidence="1">
    <location>
        <begin position="145"/>
        <end position="165"/>
    </location>
</feature>
<dbReference type="AlphaFoldDB" id="A0A2K9DJ05"/>
<organism evidence="2 3">
    <name type="scientific">Microbacterium hominis</name>
    <dbReference type="NCBI Taxonomy" id="162426"/>
    <lineage>
        <taxon>Bacteria</taxon>
        <taxon>Bacillati</taxon>
        <taxon>Actinomycetota</taxon>
        <taxon>Actinomycetes</taxon>
        <taxon>Micrococcales</taxon>
        <taxon>Microbacteriaceae</taxon>
        <taxon>Microbacterium</taxon>
    </lineage>
</organism>
<dbReference type="Proteomes" id="UP000233276">
    <property type="component" value="Chromosome"/>
</dbReference>
<evidence type="ECO:0000256" key="1">
    <source>
        <dbReference type="SAM" id="MobiDB-lite"/>
    </source>
</evidence>
<name>A0A2K9DJ05_9MICO</name>
<protein>
    <submittedName>
        <fullName evidence="2">Uncharacterized protein</fullName>
    </submittedName>
</protein>
<gene>
    <name evidence="2" type="ORF">CXR34_08315</name>
</gene>
<sequence>MHADDTGWLVDWGVGGDVRCEESELAPPPPDAGDLLGISRVTRFTECRSCGRPGEWVDSPTGAWWCHLDHPGDGHDFEPILHYTDERARHDPGWWSDVRPKDRDGLIQVLWRSARPGFPPLEPDDPDWPAYSSRAEQIINAPFGEVSRAVPDHSGAEALSTRPTT</sequence>
<evidence type="ECO:0000313" key="3">
    <source>
        <dbReference type="Proteomes" id="UP000233276"/>
    </source>
</evidence>